<dbReference type="InterPro" id="IPR009057">
    <property type="entry name" value="Homeodomain-like_sf"/>
</dbReference>
<protein>
    <submittedName>
        <fullName evidence="4">TetR/AcrR family transcriptional regulator</fullName>
    </submittedName>
</protein>
<dbReference type="GO" id="GO:0003677">
    <property type="term" value="F:DNA binding"/>
    <property type="evidence" value="ECO:0007669"/>
    <property type="project" value="UniProtKB-UniRule"/>
</dbReference>
<dbReference type="EMBL" id="JAQONE010000024">
    <property type="protein sequence ID" value="MDC2830215.1"/>
    <property type="molecule type" value="Genomic_DNA"/>
</dbReference>
<evidence type="ECO:0000256" key="1">
    <source>
        <dbReference type="ARBA" id="ARBA00023125"/>
    </source>
</evidence>
<dbReference type="RefSeq" id="WP_169462170.1">
    <property type="nucleotide sequence ID" value="NZ_JAQOMV010000032.1"/>
</dbReference>
<dbReference type="PROSITE" id="PS50977">
    <property type="entry name" value="HTH_TETR_2"/>
    <property type="match status" value="1"/>
</dbReference>
<gene>
    <name evidence="4" type="ORF">PO250_07900</name>
</gene>
<feature type="DNA-binding region" description="H-T-H motif" evidence="2">
    <location>
        <begin position="29"/>
        <end position="48"/>
    </location>
</feature>
<dbReference type="Gene3D" id="1.10.357.10">
    <property type="entry name" value="Tetracycline Repressor, domain 2"/>
    <property type="match status" value="1"/>
</dbReference>
<dbReference type="InterPro" id="IPR001647">
    <property type="entry name" value="HTH_TetR"/>
</dbReference>
<name>A0AAJ1MAW8_LIMMU</name>
<evidence type="ECO:0000256" key="2">
    <source>
        <dbReference type="PROSITE-ProRule" id="PRU00335"/>
    </source>
</evidence>
<accession>A0AAJ1MAW8</accession>
<keyword evidence="1 2" id="KW-0238">DNA-binding</keyword>
<dbReference type="Proteomes" id="UP001220670">
    <property type="component" value="Unassembled WGS sequence"/>
</dbReference>
<evidence type="ECO:0000259" key="3">
    <source>
        <dbReference type="PROSITE" id="PS50977"/>
    </source>
</evidence>
<reference evidence="4" key="1">
    <citation type="submission" date="2023-01" db="EMBL/GenBank/DDBJ databases">
        <title>Genome analysis of 13 Lactobacillus isolated from gut of wild boar.</title>
        <authorList>
            <person name="Papp P."/>
            <person name="Libisch B."/>
            <person name="Nagy T."/>
            <person name="Olasz F."/>
        </authorList>
    </citation>
    <scope>NUCLEOTIDE SEQUENCE</scope>
    <source>
        <strain evidence="4">F146</strain>
    </source>
</reference>
<dbReference type="Pfam" id="PF00440">
    <property type="entry name" value="TetR_N"/>
    <property type="match status" value="1"/>
</dbReference>
<evidence type="ECO:0000313" key="5">
    <source>
        <dbReference type="Proteomes" id="UP001220670"/>
    </source>
</evidence>
<feature type="domain" description="HTH tetR-type" evidence="3">
    <location>
        <begin position="6"/>
        <end position="66"/>
    </location>
</feature>
<comment type="caution">
    <text evidence="4">The sequence shown here is derived from an EMBL/GenBank/DDBJ whole genome shotgun (WGS) entry which is preliminary data.</text>
</comment>
<evidence type="ECO:0000313" key="4">
    <source>
        <dbReference type="EMBL" id="MDC2830215.1"/>
    </source>
</evidence>
<proteinExistence type="predicted"/>
<organism evidence="4 5">
    <name type="scientific">Limosilactobacillus mucosae</name>
    <name type="common">Lactobacillus mucosae</name>
    <dbReference type="NCBI Taxonomy" id="97478"/>
    <lineage>
        <taxon>Bacteria</taxon>
        <taxon>Bacillati</taxon>
        <taxon>Bacillota</taxon>
        <taxon>Bacilli</taxon>
        <taxon>Lactobacillales</taxon>
        <taxon>Lactobacillaceae</taxon>
        <taxon>Limosilactobacillus</taxon>
    </lineage>
</organism>
<dbReference type="AlphaFoldDB" id="A0AAJ1MAW8"/>
<dbReference type="SUPFAM" id="SSF46689">
    <property type="entry name" value="Homeodomain-like"/>
    <property type="match status" value="1"/>
</dbReference>
<sequence length="189" mass="21317">MTKRRTLDREKVLATAEKLADEQGLEALTMPNLAKALDIRSQSLYNYVANREEMVSLTGARLMQQMYRQVVDGIIGLSGSKAYLKFADIIRDFLLAHASLSAILYHAQRFSTDSAMYHEIKRMIKLVDQVVDVDGNRLISSHVLVGAVLGYIFLETAPLYQDEDEETATANYHQMLFRLIDPVEKASGM</sequence>